<protein>
    <submittedName>
        <fullName evidence="2">Uncharacterized protein</fullName>
    </submittedName>
</protein>
<evidence type="ECO:0000256" key="1">
    <source>
        <dbReference type="SAM" id="Phobius"/>
    </source>
</evidence>
<gene>
    <name evidence="2" type="ORF">N7494_003390</name>
</gene>
<sequence>MGHNISSVNGVKSDNFYEQGNGINEIWVDDLEVISRLPFGDSDLGQAGWPAGDWPKIPWHQFLIPLKRDLASTSNINSVNIANNTLTRTESVACCPCLKNYPEVGYFGMYKNWNPLTAALFGNVVMASGIVILGSLLFLLQWNEVVMDLHRFMPDNAAFCEAVMEPPIRAGNWHSMKPWLWRRCLSRLLMLVAGTVLVVCGVPGAMPAMNDRSGPEVFFETWKGFAIMICTNVGFQFLMDIILLYYHCWRHPRREDEDSLRKREQNPGSRSLRIEASVDPGLTVIQIMKIEEPKAEEA</sequence>
<keyword evidence="3" id="KW-1185">Reference proteome</keyword>
<organism evidence="2 3">
    <name type="scientific">Penicillium frequentans</name>
    <dbReference type="NCBI Taxonomy" id="3151616"/>
    <lineage>
        <taxon>Eukaryota</taxon>
        <taxon>Fungi</taxon>
        <taxon>Dikarya</taxon>
        <taxon>Ascomycota</taxon>
        <taxon>Pezizomycotina</taxon>
        <taxon>Eurotiomycetes</taxon>
        <taxon>Eurotiomycetidae</taxon>
        <taxon>Eurotiales</taxon>
        <taxon>Aspergillaceae</taxon>
        <taxon>Penicillium</taxon>
    </lineage>
</organism>
<name>A0AAD6GFN8_9EURO</name>
<dbReference type="EMBL" id="JAQIZZ010000003">
    <property type="protein sequence ID" value="KAJ5545805.1"/>
    <property type="molecule type" value="Genomic_DNA"/>
</dbReference>
<feature type="transmembrane region" description="Helical" evidence="1">
    <location>
        <begin position="225"/>
        <end position="246"/>
    </location>
</feature>
<keyword evidence="1" id="KW-0812">Transmembrane</keyword>
<reference evidence="2 3" key="1">
    <citation type="journal article" date="2023" name="IMA Fungus">
        <title>Comparative genomic study of the Penicillium genus elucidates a diverse pangenome and 15 lateral gene transfer events.</title>
        <authorList>
            <person name="Petersen C."/>
            <person name="Sorensen T."/>
            <person name="Nielsen M.R."/>
            <person name="Sondergaard T.E."/>
            <person name="Sorensen J.L."/>
            <person name="Fitzpatrick D.A."/>
            <person name="Frisvad J.C."/>
            <person name="Nielsen K.L."/>
        </authorList>
    </citation>
    <scope>NUCLEOTIDE SEQUENCE [LARGE SCALE GENOMIC DNA]</scope>
    <source>
        <strain evidence="2 3">IBT 35679</strain>
    </source>
</reference>
<keyword evidence="1" id="KW-1133">Transmembrane helix</keyword>
<evidence type="ECO:0000313" key="2">
    <source>
        <dbReference type="EMBL" id="KAJ5545805.1"/>
    </source>
</evidence>
<feature type="transmembrane region" description="Helical" evidence="1">
    <location>
        <begin position="116"/>
        <end position="140"/>
    </location>
</feature>
<comment type="caution">
    <text evidence="2">The sequence shown here is derived from an EMBL/GenBank/DDBJ whole genome shotgun (WGS) entry which is preliminary data.</text>
</comment>
<evidence type="ECO:0000313" key="3">
    <source>
        <dbReference type="Proteomes" id="UP001220324"/>
    </source>
</evidence>
<proteinExistence type="predicted"/>
<dbReference type="Proteomes" id="UP001220324">
    <property type="component" value="Unassembled WGS sequence"/>
</dbReference>
<feature type="transmembrane region" description="Helical" evidence="1">
    <location>
        <begin position="184"/>
        <end position="205"/>
    </location>
</feature>
<dbReference type="AlphaFoldDB" id="A0AAD6GFN8"/>
<accession>A0AAD6GFN8</accession>
<keyword evidence="1" id="KW-0472">Membrane</keyword>